<sequence>MGESLSKIIALFLSVLLLFIFPILNMFENQDDTTKVFVLNETAKFVDSVRNLGYITPDMYREFTRRLSATNNIYSIQMEHYHKRYDPLDSAGASENKFNINYRGTYTESIMSELFPASSAADPRYKLGKGDYFAVRVRNENKTLATKIQQMLYGADMAEAKIIINYGGMVKDEDY</sequence>
<dbReference type="EMBL" id="QPJT01000019">
    <property type="protein sequence ID" value="RCX13011.1"/>
    <property type="molecule type" value="Genomic_DNA"/>
</dbReference>
<dbReference type="OrthoDB" id="2082320at2"/>
<evidence type="ECO:0000313" key="2">
    <source>
        <dbReference type="Proteomes" id="UP000253034"/>
    </source>
</evidence>
<dbReference type="Proteomes" id="UP000253034">
    <property type="component" value="Unassembled WGS sequence"/>
</dbReference>
<protein>
    <submittedName>
        <fullName evidence="1">Uncharacterized protein</fullName>
    </submittedName>
</protein>
<accession>A0A369AUY1</accession>
<keyword evidence="2" id="KW-1185">Reference proteome</keyword>
<reference evidence="1 2" key="1">
    <citation type="submission" date="2018-07" db="EMBL/GenBank/DDBJ databases">
        <title>Genomic Encyclopedia of Type Strains, Phase IV (KMG-IV): sequencing the most valuable type-strain genomes for metagenomic binning, comparative biology and taxonomic classification.</title>
        <authorList>
            <person name="Goeker M."/>
        </authorList>
    </citation>
    <scope>NUCLEOTIDE SEQUENCE [LARGE SCALE GENOMIC DNA]</scope>
    <source>
        <strain evidence="1 2">DSM 27016</strain>
    </source>
</reference>
<comment type="caution">
    <text evidence="1">The sequence shown here is derived from an EMBL/GenBank/DDBJ whole genome shotgun (WGS) entry which is preliminary data.</text>
</comment>
<proteinExistence type="predicted"/>
<name>A0A369AUY1_9FIRM</name>
<gene>
    <name evidence="1" type="ORF">DFR58_11968</name>
</gene>
<organism evidence="1 2">
    <name type="scientific">Anaerobacterium chartisolvens</name>
    <dbReference type="NCBI Taxonomy" id="1297424"/>
    <lineage>
        <taxon>Bacteria</taxon>
        <taxon>Bacillati</taxon>
        <taxon>Bacillota</taxon>
        <taxon>Clostridia</taxon>
        <taxon>Eubacteriales</taxon>
        <taxon>Oscillospiraceae</taxon>
        <taxon>Anaerobacterium</taxon>
    </lineage>
</organism>
<dbReference type="RefSeq" id="WP_114298758.1">
    <property type="nucleotide sequence ID" value="NZ_QPJT01000019.1"/>
</dbReference>
<dbReference type="AlphaFoldDB" id="A0A369AUY1"/>
<evidence type="ECO:0000313" key="1">
    <source>
        <dbReference type="EMBL" id="RCX13011.1"/>
    </source>
</evidence>